<dbReference type="Gene3D" id="2.120.10.30">
    <property type="entry name" value="TolB, C-terminal domain"/>
    <property type="match status" value="1"/>
</dbReference>
<protein>
    <submittedName>
        <fullName evidence="1">ATP/GTP-binding protein</fullName>
    </submittedName>
</protein>
<organism evidence="1 2">
    <name type="scientific">Cellvibrio zantedeschiae</name>
    <dbReference type="NCBI Taxonomy" id="1237077"/>
    <lineage>
        <taxon>Bacteria</taxon>
        <taxon>Pseudomonadati</taxon>
        <taxon>Pseudomonadota</taxon>
        <taxon>Gammaproteobacteria</taxon>
        <taxon>Cellvibrionales</taxon>
        <taxon>Cellvibrionaceae</taxon>
        <taxon>Cellvibrio</taxon>
    </lineage>
</organism>
<comment type="caution">
    <text evidence="1">The sequence shown here is derived from an EMBL/GenBank/DDBJ whole genome shotgun (WGS) entry which is preliminary data.</text>
</comment>
<evidence type="ECO:0000313" key="1">
    <source>
        <dbReference type="EMBL" id="GGY62508.1"/>
    </source>
</evidence>
<accession>A0ABQ3ANX2</accession>
<proteinExistence type="predicted"/>
<dbReference type="InterPro" id="IPR011042">
    <property type="entry name" value="6-blade_b-propeller_TolB-like"/>
</dbReference>
<sequence length="296" mass="31957">MLTSVSSNKNEVSNVISLKTLGLSFLLSSLFVTSLAHAQPTLEKLWLAEGLNIPESVLVYRNGKTNFLFVSQINGDASTVDGNGSIARLTLDGEVDEPNWVTGLNAPKGMGVFEGKLYVSDINEIVVIDIKSAQIEKRLVVPGAVFLNDIAIDAKGTLYVSDTRTNKVHRYEKGLLDDYLVKVESANGLKVIGPNLVVGAGTHLYLVDKSKNRLQIAAGFAQGIDGIESIGKGDFLVSCWAGLLYYVHLNGKMDLLIDSQKEGINTADIGFDSQTQTVFVPNFAKNSVTAYKVVTN</sequence>
<reference evidence="2" key="1">
    <citation type="journal article" date="2019" name="Int. J. Syst. Evol. Microbiol.">
        <title>The Global Catalogue of Microorganisms (GCM) 10K type strain sequencing project: providing services to taxonomists for standard genome sequencing and annotation.</title>
        <authorList>
            <consortium name="The Broad Institute Genomics Platform"/>
            <consortium name="The Broad Institute Genome Sequencing Center for Infectious Disease"/>
            <person name="Wu L."/>
            <person name="Ma J."/>
        </authorList>
    </citation>
    <scope>NUCLEOTIDE SEQUENCE [LARGE SCALE GENOMIC DNA]</scope>
    <source>
        <strain evidence="2">KCTC 32239</strain>
    </source>
</reference>
<gene>
    <name evidence="1" type="ORF">GCM10011613_02500</name>
</gene>
<dbReference type="SUPFAM" id="SSF101898">
    <property type="entry name" value="NHL repeat"/>
    <property type="match status" value="1"/>
</dbReference>
<name>A0ABQ3ANX2_9GAMM</name>
<dbReference type="Proteomes" id="UP000619761">
    <property type="component" value="Unassembled WGS sequence"/>
</dbReference>
<evidence type="ECO:0000313" key="2">
    <source>
        <dbReference type="Proteomes" id="UP000619761"/>
    </source>
</evidence>
<keyword evidence="2" id="KW-1185">Reference proteome</keyword>
<dbReference type="EMBL" id="BMYZ01000001">
    <property type="protein sequence ID" value="GGY62508.1"/>
    <property type="molecule type" value="Genomic_DNA"/>
</dbReference>